<organism evidence="1">
    <name type="scientific">Anguilla anguilla</name>
    <name type="common">European freshwater eel</name>
    <name type="synonym">Muraena anguilla</name>
    <dbReference type="NCBI Taxonomy" id="7936"/>
    <lineage>
        <taxon>Eukaryota</taxon>
        <taxon>Metazoa</taxon>
        <taxon>Chordata</taxon>
        <taxon>Craniata</taxon>
        <taxon>Vertebrata</taxon>
        <taxon>Euteleostomi</taxon>
        <taxon>Actinopterygii</taxon>
        <taxon>Neopterygii</taxon>
        <taxon>Teleostei</taxon>
        <taxon>Anguilliformes</taxon>
        <taxon>Anguillidae</taxon>
        <taxon>Anguilla</taxon>
    </lineage>
</organism>
<proteinExistence type="predicted"/>
<accession>A0A0E9QEJ4</accession>
<evidence type="ECO:0000313" key="1">
    <source>
        <dbReference type="EMBL" id="JAH15271.1"/>
    </source>
</evidence>
<sequence length="15" mass="1703">MEVLSHFRLRGGTSL</sequence>
<dbReference type="EMBL" id="GBXM01093306">
    <property type="protein sequence ID" value="JAH15271.1"/>
    <property type="molecule type" value="Transcribed_RNA"/>
</dbReference>
<reference evidence="1" key="1">
    <citation type="submission" date="2014-11" db="EMBL/GenBank/DDBJ databases">
        <authorList>
            <person name="Amaro Gonzalez C."/>
        </authorList>
    </citation>
    <scope>NUCLEOTIDE SEQUENCE</scope>
</reference>
<name>A0A0E9QEJ4_ANGAN</name>
<reference evidence="1" key="2">
    <citation type="journal article" date="2015" name="Fish Shellfish Immunol.">
        <title>Early steps in the European eel (Anguilla anguilla)-Vibrio vulnificus interaction in the gills: Role of the RtxA13 toxin.</title>
        <authorList>
            <person name="Callol A."/>
            <person name="Pajuelo D."/>
            <person name="Ebbesson L."/>
            <person name="Teles M."/>
            <person name="MacKenzie S."/>
            <person name="Amaro C."/>
        </authorList>
    </citation>
    <scope>NUCLEOTIDE SEQUENCE</scope>
</reference>
<protein>
    <submittedName>
        <fullName evidence="1">Uncharacterized protein</fullName>
    </submittedName>
</protein>